<dbReference type="GO" id="GO:0008360">
    <property type="term" value="P:regulation of cell shape"/>
    <property type="evidence" value="ECO:0007669"/>
    <property type="project" value="TreeGrafter"/>
</dbReference>
<comment type="subcellular location">
    <subcellularLocation>
        <location evidence="1">Cell membrane</location>
        <topology evidence="1">Single-pass type I membrane protein</topology>
    </subcellularLocation>
</comment>
<keyword evidence="15" id="KW-1185">Reference proteome</keyword>
<gene>
    <name evidence="14" type="ORF">GCK32_009670</name>
</gene>
<dbReference type="Gene3D" id="2.130.10.10">
    <property type="entry name" value="YVTN repeat-like/Quinoprotein amine dehydrogenase"/>
    <property type="match status" value="1"/>
</dbReference>
<proteinExistence type="inferred from homology"/>
<dbReference type="InterPro" id="IPR031148">
    <property type="entry name" value="Plexin"/>
</dbReference>
<comment type="caution">
    <text evidence="14">The sequence shown here is derived from an EMBL/GenBank/DDBJ whole genome shotgun (WGS) entry which is preliminary data.</text>
</comment>
<evidence type="ECO:0000256" key="12">
    <source>
        <dbReference type="SAM" id="SignalP"/>
    </source>
</evidence>
<dbReference type="InterPro" id="IPR014756">
    <property type="entry name" value="Ig_E-set"/>
</dbReference>
<dbReference type="EMBL" id="WIXE01007095">
    <property type="protein sequence ID" value="KAK5980722.1"/>
    <property type="molecule type" value="Genomic_DNA"/>
</dbReference>
<dbReference type="GO" id="GO:0017154">
    <property type="term" value="F:semaphorin receptor activity"/>
    <property type="evidence" value="ECO:0007669"/>
    <property type="project" value="InterPro"/>
</dbReference>
<evidence type="ECO:0000313" key="15">
    <source>
        <dbReference type="Proteomes" id="UP001331761"/>
    </source>
</evidence>
<dbReference type="InterPro" id="IPR001627">
    <property type="entry name" value="Semap_dom"/>
</dbReference>
<feature type="chain" id="PRO_5042977796" evidence="12">
    <location>
        <begin position="23"/>
        <end position="1015"/>
    </location>
</feature>
<feature type="signal peptide" evidence="12">
    <location>
        <begin position="1"/>
        <end position="22"/>
    </location>
</feature>
<dbReference type="Pfam" id="PF01833">
    <property type="entry name" value="TIG"/>
    <property type="match status" value="3"/>
</dbReference>
<evidence type="ECO:0000256" key="9">
    <source>
        <dbReference type="ARBA" id="ARBA00023157"/>
    </source>
</evidence>
<comment type="similarity">
    <text evidence="2">Belongs to the plexin family.</text>
</comment>
<keyword evidence="5" id="KW-0677">Repeat</keyword>
<keyword evidence="4 12" id="KW-0732">Signal</keyword>
<evidence type="ECO:0000256" key="7">
    <source>
        <dbReference type="ARBA" id="ARBA00022989"/>
    </source>
</evidence>
<dbReference type="SUPFAM" id="SSF81296">
    <property type="entry name" value="E set domains"/>
    <property type="match status" value="3"/>
</dbReference>
<dbReference type="GO" id="GO:0008045">
    <property type="term" value="P:motor neuron axon guidance"/>
    <property type="evidence" value="ECO:0007669"/>
    <property type="project" value="TreeGrafter"/>
</dbReference>
<dbReference type="SMART" id="SM00630">
    <property type="entry name" value="Sema"/>
    <property type="match status" value="1"/>
</dbReference>
<dbReference type="PANTHER" id="PTHR22625">
    <property type="entry name" value="PLEXIN"/>
    <property type="match status" value="1"/>
</dbReference>
<dbReference type="InterPro" id="IPR013783">
    <property type="entry name" value="Ig-like_fold"/>
</dbReference>
<name>A0AAN8FL24_TRICO</name>
<evidence type="ECO:0000256" key="1">
    <source>
        <dbReference type="ARBA" id="ARBA00004251"/>
    </source>
</evidence>
<dbReference type="GO" id="GO:0002116">
    <property type="term" value="C:semaphorin receptor complex"/>
    <property type="evidence" value="ECO:0007669"/>
    <property type="project" value="TreeGrafter"/>
</dbReference>
<dbReference type="SMART" id="SM00429">
    <property type="entry name" value="IPT"/>
    <property type="match status" value="3"/>
</dbReference>
<keyword evidence="10" id="KW-0325">Glycoprotein</keyword>
<dbReference type="SMART" id="SM00423">
    <property type="entry name" value="PSI"/>
    <property type="match status" value="3"/>
</dbReference>
<evidence type="ECO:0000256" key="3">
    <source>
        <dbReference type="ARBA" id="ARBA00022692"/>
    </source>
</evidence>
<keyword evidence="7" id="KW-1133">Transmembrane helix</keyword>
<dbReference type="InterPro" id="IPR016201">
    <property type="entry name" value="PSI"/>
</dbReference>
<dbReference type="GO" id="GO:0030334">
    <property type="term" value="P:regulation of cell migration"/>
    <property type="evidence" value="ECO:0007669"/>
    <property type="project" value="TreeGrafter"/>
</dbReference>
<dbReference type="InterPro" id="IPR041019">
    <property type="entry name" value="TIG1_plexin"/>
</dbReference>
<evidence type="ECO:0000256" key="11">
    <source>
        <dbReference type="PROSITE-ProRule" id="PRU00352"/>
    </source>
</evidence>
<dbReference type="GO" id="GO:0097374">
    <property type="term" value="P:sensory neuron axon guidance"/>
    <property type="evidence" value="ECO:0007669"/>
    <property type="project" value="TreeGrafter"/>
</dbReference>
<evidence type="ECO:0000256" key="8">
    <source>
        <dbReference type="ARBA" id="ARBA00023136"/>
    </source>
</evidence>
<dbReference type="GO" id="GO:0007162">
    <property type="term" value="P:negative regulation of cell adhesion"/>
    <property type="evidence" value="ECO:0007669"/>
    <property type="project" value="TreeGrafter"/>
</dbReference>
<dbReference type="Pfam" id="PF17960">
    <property type="entry name" value="TIG_plexin"/>
    <property type="match status" value="1"/>
</dbReference>
<dbReference type="Pfam" id="PF18020">
    <property type="entry name" value="TIG_2"/>
    <property type="match status" value="1"/>
</dbReference>
<protein>
    <submittedName>
        <fullName evidence="14">Sema domain-containing protein</fullName>
    </submittedName>
</protein>
<keyword evidence="9" id="KW-1015">Disulfide bond</keyword>
<dbReference type="InterPro" id="IPR015943">
    <property type="entry name" value="WD40/YVTN_repeat-like_dom_sf"/>
</dbReference>
<dbReference type="InterPro" id="IPR041362">
    <property type="entry name" value="TIG2_plexin"/>
</dbReference>
<evidence type="ECO:0000259" key="13">
    <source>
        <dbReference type="PROSITE" id="PS51004"/>
    </source>
</evidence>
<comment type="caution">
    <text evidence="11">Lacks conserved residue(s) required for the propagation of feature annotation.</text>
</comment>
<dbReference type="Pfam" id="PF01437">
    <property type="entry name" value="PSI"/>
    <property type="match status" value="2"/>
</dbReference>
<organism evidence="14 15">
    <name type="scientific">Trichostrongylus colubriformis</name>
    <name type="common">Black scour worm</name>
    <dbReference type="NCBI Taxonomy" id="6319"/>
    <lineage>
        <taxon>Eukaryota</taxon>
        <taxon>Metazoa</taxon>
        <taxon>Ecdysozoa</taxon>
        <taxon>Nematoda</taxon>
        <taxon>Chromadorea</taxon>
        <taxon>Rhabditida</taxon>
        <taxon>Rhabditina</taxon>
        <taxon>Rhabditomorpha</taxon>
        <taxon>Strongyloidea</taxon>
        <taxon>Trichostrongylidae</taxon>
        <taxon>Trichostrongylus</taxon>
    </lineage>
</organism>
<dbReference type="SUPFAM" id="SSF101912">
    <property type="entry name" value="Sema domain"/>
    <property type="match status" value="1"/>
</dbReference>
<dbReference type="AlphaFoldDB" id="A0AAN8FL24"/>
<evidence type="ECO:0000256" key="4">
    <source>
        <dbReference type="ARBA" id="ARBA00022729"/>
    </source>
</evidence>
<dbReference type="PANTHER" id="PTHR22625:SF44">
    <property type="entry name" value="PLEXIN-B"/>
    <property type="match status" value="1"/>
</dbReference>
<feature type="domain" description="Sema" evidence="13">
    <location>
        <begin position="8"/>
        <end position="440"/>
    </location>
</feature>
<dbReference type="InterPro" id="IPR002909">
    <property type="entry name" value="IPT_dom"/>
</dbReference>
<reference evidence="14 15" key="1">
    <citation type="submission" date="2019-10" db="EMBL/GenBank/DDBJ databases">
        <title>Assembly and Annotation for the nematode Trichostrongylus colubriformis.</title>
        <authorList>
            <person name="Martin J."/>
        </authorList>
    </citation>
    <scope>NUCLEOTIDE SEQUENCE [LARGE SCALE GENOMIC DNA]</scope>
    <source>
        <strain evidence="14">G859</strain>
        <tissue evidence="14">Whole worm</tissue>
    </source>
</reference>
<dbReference type="InterPro" id="IPR002165">
    <property type="entry name" value="Plexin_repeat"/>
</dbReference>
<evidence type="ECO:0000256" key="2">
    <source>
        <dbReference type="ARBA" id="ARBA00010297"/>
    </source>
</evidence>
<keyword evidence="8" id="KW-0472">Membrane</keyword>
<evidence type="ECO:0000256" key="10">
    <source>
        <dbReference type="ARBA" id="ARBA00023180"/>
    </source>
</evidence>
<dbReference type="GO" id="GO:0005886">
    <property type="term" value="C:plasma membrane"/>
    <property type="evidence" value="ECO:0007669"/>
    <property type="project" value="UniProtKB-SubCell"/>
</dbReference>
<keyword evidence="3" id="KW-0812">Transmembrane</keyword>
<dbReference type="GO" id="GO:0050772">
    <property type="term" value="P:positive regulation of axonogenesis"/>
    <property type="evidence" value="ECO:0007669"/>
    <property type="project" value="TreeGrafter"/>
</dbReference>
<dbReference type="InterPro" id="IPR036352">
    <property type="entry name" value="Semap_dom_sf"/>
</dbReference>
<evidence type="ECO:0000313" key="14">
    <source>
        <dbReference type="EMBL" id="KAK5980722.1"/>
    </source>
</evidence>
<dbReference type="PROSITE" id="PS51004">
    <property type="entry name" value="SEMA"/>
    <property type="match status" value="1"/>
</dbReference>
<dbReference type="Gene3D" id="2.60.40.10">
    <property type="entry name" value="Immunoglobulins"/>
    <property type="match status" value="4"/>
</dbReference>
<accession>A0AAN8FL24</accession>
<sequence length="1015" mass="109282">MRRLLRILLIFLLNDVRLLISAQYFYYSKTPINNVVIEDGKVYIGAVNELAVLSDGELLPLHSVSTGPVRDSPLCSVDGSSCLKDAVLRETDNHNKVLQVLPNTVLHCGSVRQGTCSYYSLRNLSLTSSGDVPVAAISPTASCVSLKLSPLLLAIAVSHSGDSPYRDPFPAVALRELPGLSVVNAGSLEGEAAVFLRAELRTSFPVRYISIFHYQHYVFIAAVQAQDTRQSRAAPKVAKLLRFCDNDTRFTSYSEVELQCRSEDNSNFPHMTATYLLGDSLVGAFTMSPTGTRSAICLFSMQRLKLTFWYNIDRCRGGADSIGLPHIGRDAKCINKSRIPLDEETCELGVGGSIESVEIAVAEIDAKITSLNGVPEPRILLAGTDDGQILQFKSKSPAQLEEYDRRNVGDGRMGFVVQQLDVRHGNVFAVLPKGIVSLPISSCHTITSCSDCVASPDPLCQWCPAVGKCMTAMHCPSPSVSVCPMLNGPPSPASLSIDDLRNVSLPIKHLPQPDGFSYVCLFGSSSSVAIWTEHGVSCSLPSLSSLSDLPSTLRKILAVSTSSSTYRIVEHNFTIYNCGAFTTCSSCSASETGCDWCIGSHKCVSSGRCNTEKATECVHIKNQSQLMIPKGDSQEIRFGVAHLDRLPKGESYSCRVILNGTTVLSKARLSESSVECEAMKLNYLDALPNVTAPLEFIQGTDVIDTTEVLIYSCSLLAADCSSCVFASATWGCSWCSGRCSHDCPRPPQDVICDRPQIVSFKPSSGPIEGGTEITITGRDLGSTIDDVKDRVFVAGSRCPVTHYEISKKIVCRVEKGSSSGPVRVTVGKTGSRTAESSLLYSFVETHAFSAYPPFAPISGGTKITLYGQNLDVGSNVQVRIGNVPCNDVVRNSTSSLACIVSNAAVPSKVAQIVVIIDGATLEVPGTFEFRPDPTVASVYPLVSFKSGGRMVTVEGANFDAVLAARMFFVSSTSPPFEIVSKLSSCQIQNATIMFCLTPQLLPGPHSRSSYSRFVN</sequence>
<evidence type="ECO:0000256" key="5">
    <source>
        <dbReference type="ARBA" id="ARBA00022737"/>
    </source>
</evidence>
<evidence type="ECO:0000256" key="6">
    <source>
        <dbReference type="ARBA" id="ARBA00022902"/>
    </source>
</evidence>
<keyword evidence="6" id="KW-0524">Neurogenesis</keyword>
<dbReference type="Proteomes" id="UP001331761">
    <property type="component" value="Unassembled WGS sequence"/>
</dbReference>
<dbReference type="SUPFAM" id="SSF103575">
    <property type="entry name" value="Plexin repeat"/>
    <property type="match status" value="1"/>
</dbReference>